<proteinExistence type="predicted"/>
<sequence>MVFVSVTDSRCDCFICVDYFLGLCCSFSNGTFWNHVMNDWFCSPPGFNMGSEFIFSASRSSISFFRISVVHLKVVFRKVFYVLTRILFEVLKHEAREINLILDQMLNAGGF</sequence>
<evidence type="ECO:0000313" key="1">
    <source>
        <dbReference type="EMBL" id="CAG6742602.1"/>
    </source>
</evidence>
<organism evidence="1">
    <name type="scientific">Cacopsylla melanoneura</name>
    <dbReference type="NCBI Taxonomy" id="428564"/>
    <lineage>
        <taxon>Eukaryota</taxon>
        <taxon>Metazoa</taxon>
        <taxon>Ecdysozoa</taxon>
        <taxon>Arthropoda</taxon>
        <taxon>Hexapoda</taxon>
        <taxon>Insecta</taxon>
        <taxon>Pterygota</taxon>
        <taxon>Neoptera</taxon>
        <taxon>Paraneoptera</taxon>
        <taxon>Hemiptera</taxon>
        <taxon>Sternorrhyncha</taxon>
        <taxon>Psylloidea</taxon>
        <taxon>Psyllidae</taxon>
        <taxon>Psyllinae</taxon>
        <taxon>Cacopsylla</taxon>
    </lineage>
</organism>
<reference evidence="1" key="1">
    <citation type="submission" date="2021-05" db="EMBL/GenBank/DDBJ databases">
        <authorList>
            <person name="Alioto T."/>
            <person name="Alioto T."/>
            <person name="Gomez Garrido J."/>
        </authorList>
    </citation>
    <scope>NUCLEOTIDE SEQUENCE</scope>
</reference>
<name>A0A8D9E6U4_9HEMI</name>
<accession>A0A8D9E6U4</accession>
<dbReference type="AlphaFoldDB" id="A0A8D9E6U4"/>
<dbReference type="EMBL" id="HBUF01437398">
    <property type="protein sequence ID" value="CAG6742602.1"/>
    <property type="molecule type" value="Transcribed_RNA"/>
</dbReference>
<protein>
    <submittedName>
        <fullName evidence="1">Uncharacterized protein</fullName>
    </submittedName>
</protein>